<accession>A0AAD9X1K8</accession>
<dbReference type="PROSITE" id="PS51892">
    <property type="entry name" value="SUBTILASE"/>
    <property type="match status" value="1"/>
</dbReference>
<proteinExistence type="inferred from homology"/>
<dbReference type="Pfam" id="PF00082">
    <property type="entry name" value="Peptidase_S8"/>
    <property type="match status" value="1"/>
</dbReference>
<dbReference type="InterPro" id="IPR000209">
    <property type="entry name" value="Peptidase_S8/S53_dom"/>
</dbReference>
<dbReference type="InterPro" id="IPR010259">
    <property type="entry name" value="S8pro/Inhibitor_I9"/>
</dbReference>
<evidence type="ECO:0000256" key="3">
    <source>
        <dbReference type="ARBA" id="ARBA00022670"/>
    </source>
</evidence>
<name>A0AAD9X1K8_9ROSI</name>
<dbReference type="PROSITE" id="PS00138">
    <property type="entry name" value="SUBTILASE_SER"/>
    <property type="match status" value="1"/>
</dbReference>
<dbReference type="Pfam" id="PF05922">
    <property type="entry name" value="Inhibitor_I9"/>
    <property type="match status" value="1"/>
</dbReference>
<dbReference type="Gene3D" id="2.60.40.2310">
    <property type="match status" value="1"/>
</dbReference>
<dbReference type="InterPro" id="IPR041469">
    <property type="entry name" value="Subtilisin-like_FN3"/>
</dbReference>
<dbReference type="CDD" id="cd04852">
    <property type="entry name" value="Peptidases_S8_3"/>
    <property type="match status" value="1"/>
</dbReference>
<dbReference type="EMBL" id="JANJYI010000005">
    <property type="protein sequence ID" value="KAK2650462.1"/>
    <property type="molecule type" value="Genomic_DNA"/>
</dbReference>
<gene>
    <name evidence="16" type="ORF">Ddye_017951</name>
</gene>
<dbReference type="SUPFAM" id="SSF52743">
    <property type="entry name" value="Subtilisin-like"/>
    <property type="match status" value="1"/>
</dbReference>
<evidence type="ECO:0000259" key="15">
    <source>
        <dbReference type="Pfam" id="PF17766"/>
    </source>
</evidence>
<dbReference type="Gene3D" id="3.30.70.80">
    <property type="entry name" value="Peptidase S8 propeptide/proteinase inhibitor I9"/>
    <property type="match status" value="1"/>
</dbReference>
<feature type="domain" description="PA" evidence="13">
    <location>
        <begin position="392"/>
        <end position="461"/>
    </location>
</feature>
<dbReference type="Pfam" id="PF17766">
    <property type="entry name" value="fn3_6"/>
    <property type="match status" value="1"/>
</dbReference>
<keyword evidence="7" id="KW-0325">Glycoprotein</keyword>
<keyword evidence="3 9" id="KW-0645">Protease</keyword>
<dbReference type="Proteomes" id="UP001280121">
    <property type="component" value="Unassembled WGS sequence"/>
</dbReference>
<dbReference type="InterPro" id="IPR023827">
    <property type="entry name" value="Peptidase_S8_Asp-AS"/>
</dbReference>
<keyword evidence="4 11" id="KW-0732">Signal</keyword>
<evidence type="ECO:0000256" key="7">
    <source>
        <dbReference type="ARBA" id="ARBA00023180"/>
    </source>
</evidence>
<protein>
    <recommendedName>
        <fullName evidence="18">Subtilisin-like protease SBT1.1</fullName>
    </recommendedName>
</protein>
<dbReference type="Gene3D" id="3.50.30.30">
    <property type="match status" value="1"/>
</dbReference>
<dbReference type="InterPro" id="IPR023828">
    <property type="entry name" value="Peptidase_S8_Ser-AS"/>
</dbReference>
<comment type="caution">
    <text evidence="16">The sequence shown here is derived from an EMBL/GenBank/DDBJ whole genome shotgun (WGS) entry which is preliminary data.</text>
</comment>
<dbReference type="FunFam" id="3.40.50.200:FF:000006">
    <property type="entry name" value="Subtilisin-like protease SBT1.5"/>
    <property type="match status" value="1"/>
</dbReference>
<comment type="similarity">
    <text evidence="2 9 10">Belongs to the peptidase S8 family.</text>
</comment>
<keyword evidence="5 9" id="KW-0378">Hydrolase</keyword>
<organism evidence="16 17">
    <name type="scientific">Dipteronia dyeriana</name>
    <dbReference type="NCBI Taxonomy" id="168575"/>
    <lineage>
        <taxon>Eukaryota</taxon>
        <taxon>Viridiplantae</taxon>
        <taxon>Streptophyta</taxon>
        <taxon>Embryophyta</taxon>
        <taxon>Tracheophyta</taxon>
        <taxon>Spermatophyta</taxon>
        <taxon>Magnoliopsida</taxon>
        <taxon>eudicotyledons</taxon>
        <taxon>Gunneridae</taxon>
        <taxon>Pentapetalae</taxon>
        <taxon>rosids</taxon>
        <taxon>malvids</taxon>
        <taxon>Sapindales</taxon>
        <taxon>Sapindaceae</taxon>
        <taxon>Hippocastanoideae</taxon>
        <taxon>Acereae</taxon>
        <taxon>Dipteronia</taxon>
    </lineage>
</organism>
<evidence type="ECO:0000259" key="13">
    <source>
        <dbReference type="Pfam" id="PF02225"/>
    </source>
</evidence>
<dbReference type="GO" id="GO:0004252">
    <property type="term" value="F:serine-type endopeptidase activity"/>
    <property type="evidence" value="ECO:0007669"/>
    <property type="project" value="UniProtKB-UniRule"/>
</dbReference>
<evidence type="ECO:0000256" key="9">
    <source>
        <dbReference type="PROSITE-ProRule" id="PRU01240"/>
    </source>
</evidence>
<dbReference type="PROSITE" id="PS00136">
    <property type="entry name" value="SUBTILASE_ASP"/>
    <property type="match status" value="1"/>
</dbReference>
<evidence type="ECO:0000259" key="12">
    <source>
        <dbReference type="Pfam" id="PF00082"/>
    </source>
</evidence>
<feature type="active site" description="Charge relay system" evidence="8 9">
    <location>
        <position position="220"/>
    </location>
</feature>
<evidence type="ECO:0000313" key="17">
    <source>
        <dbReference type="Proteomes" id="UP001280121"/>
    </source>
</evidence>
<evidence type="ECO:0000256" key="10">
    <source>
        <dbReference type="RuleBase" id="RU003355"/>
    </source>
</evidence>
<dbReference type="InterPro" id="IPR003137">
    <property type="entry name" value="PA_domain"/>
</dbReference>
<dbReference type="Pfam" id="PF02225">
    <property type="entry name" value="PA"/>
    <property type="match status" value="1"/>
</dbReference>
<reference evidence="16" key="1">
    <citation type="journal article" date="2023" name="Plant J.">
        <title>Genome sequences and population genomics provide insights into the demographic history, inbreeding, and mutation load of two 'living fossil' tree species of Dipteronia.</title>
        <authorList>
            <person name="Feng Y."/>
            <person name="Comes H.P."/>
            <person name="Chen J."/>
            <person name="Zhu S."/>
            <person name="Lu R."/>
            <person name="Zhang X."/>
            <person name="Li P."/>
            <person name="Qiu J."/>
            <person name="Olsen K.M."/>
            <person name="Qiu Y."/>
        </authorList>
    </citation>
    <scope>NUCLEOTIDE SEQUENCE</scope>
    <source>
        <strain evidence="16">KIB01</strain>
    </source>
</reference>
<feature type="domain" description="Inhibitor I9" evidence="14">
    <location>
        <begin position="27"/>
        <end position="115"/>
    </location>
</feature>
<comment type="subcellular location">
    <subcellularLocation>
        <location evidence="1">Secreted</location>
    </subcellularLocation>
</comment>
<evidence type="ECO:0000259" key="14">
    <source>
        <dbReference type="Pfam" id="PF05922"/>
    </source>
</evidence>
<dbReference type="InterPro" id="IPR037045">
    <property type="entry name" value="S8pro/Inhibitor_I9_sf"/>
</dbReference>
<dbReference type="CDD" id="cd02120">
    <property type="entry name" value="PA_subtilisin_like"/>
    <property type="match status" value="1"/>
</dbReference>
<feature type="active site" description="Charge relay system" evidence="8 9">
    <location>
        <position position="147"/>
    </location>
</feature>
<feature type="domain" description="Peptidase S8/S53" evidence="12">
    <location>
        <begin position="139"/>
        <end position="588"/>
    </location>
</feature>
<dbReference type="PANTHER" id="PTHR10795">
    <property type="entry name" value="PROPROTEIN CONVERTASE SUBTILISIN/KEXIN"/>
    <property type="match status" value="1"/>
</dbReference>
<evidence type="ECO:0000256" key="6">
    <source>
        <dbReference type="ARBA" id="ARBA00022825"/>
    </source>
</evidence>
<evidence type="ECO:0000256" key="1">
    <source>
        <dbReference type="ARBA" id="ARBA00004613"/>
    </source>
</evidence>
<dbReference type="FunFam" id="3.50.30.30:FF:000005">
    <property type="entry name" value="subtilisin-like protease SBT1.5"/>
    <property type="match status" value="1"/>
</dbReference>
<keyword evidence="17" id="KW-1185">Reference proteome</keyword>
<dbReference type="InterPro" id="IPR015500">
    <property type="entry name" value="Peptidase_S8_subtilisin-rel"/>
</dbReference>
<dbReference type="GO" id="GO:0005576">
    <property type="term" value="C:extracellular region"/>
    <property type="evidence" value="ECO:0007669"/>
    <property type="project" value="UniProtKB-SubCell"/>
</dbReference>
<dbReference type="GO" id="GO:0006508">
    <property type="term" value="P:proteolysis"/>
    <property type="evidence" value="ECO:0007669"/>
    <property type="project" value="UniProtKB-KW"/>
</dbReference>
<feature type="chain" id="PRO_5041928627" description="Subtilisin-like protease SBT1.1" evidence="11">
    <location>
        <begin position="22"/>
        <end position="764"/>
    </location>
</feature>
<feature type="signal peptide" evidence="11">
    <location>
        <begin position="1"/>
        <end position="21"/>
    </location>
</feature>
<dbReference type="Gene3D" id="3.40.50.200">
    <property type="entry name" value="Peptidase S8/S53 domain"/>
    <property type="match status" value="1"/>
</dbReference>
<evidence type="ECO:0000313" key="16">
    <source>
        <dbReference type="EMBL" id="KAK2650462.1"/>
    </source>
</evidence>
<evidence type="ECO:0000256" key="8">
    <source>
        <dbReference type="PIRSR" id="PIRSR615500-1"/>
    </source>
</evidence>
<feature type="active site" description="Charge relay system" evidence="8 9">
    <location>
        <position position="547"/>
    </location>
</feature>
<dbReference type="InterPro" id="IPR034197">
    <property type="entry name" value="Peptidases_S8_3"/>
</dbReference>
<keyword evidence="6 9" id="KW-0720">Serine protease</keyword>
<evidence type="ECO:0000256" key="11">
    <source>
        <dbReference type="SAM" id="SignalP"/>
    </source>
</evidence>
<evidence type="ECO:0000256" key="2">
    <source>
        <dbReference type="ARBA" id="ARBA00011073"/>
    </source>
</evidence>
<dbReference type="InterPro" id="IPR045051">
    <property type="entry name" value="SBT"/>
</dbReference>
<evidence type="ECO:0000256" key="5">
    <source>
        <dbReference type="ARBA" id="ARBA00022801"/>
    </source>
</evidence>
<dbReference type="AlphaFoldDB" id="A0AAD9X1K8"/>
<dbReference type="InterPro" id="IPR036852">
    <property type="entry name" value="Peptidase_S8/S53_dom_sf"/>
</dbReference>
<evidence type="ECO:0000256" key="4">
    <source>
        <dbReference type="ARBA" id="ARBA00022729"/>
    </source>
</evidence>
<sequence>MMLGKNLLFLVLVVTTTYTGAATVKSTYIIHMDKTKMAANLFRLGESMQTYQAVIDSINEMSLQGDDQEQQAELLYAYETAISGFAAKLSTKQLQSLEKVDGFLSATPGKMLQLHTTNSQQFLGLQTGKGLLSTSNLASDVTIGILDTGISPEHVSFTDTGMPAVPSRWKGVCEEGTKFSKSNCNKKLIGARFFFKGYEADHGRINETNDFLSARDNRGHGTHTASTAAGSVVANASFSGLAKGIARGTSYTSRIAVYKVCWRLGCSNLDIVAAIDKALQDRVDVLSLSLGSAPLPFHSDLLAIASFYAIKSGVFVSSAAGNEGPFSSSVTNTAPWMMTVAASYTDRTFPAVIKLGNGKVVEGVSLYSGDALTKPVPVAYFESAGIPRSKFCLGTLNESLVKGKIVVCQGDNVTSPFVKSENVKKAKGVGMILVNPKFQGDELTADPHILPTAGVGYATGKYVTQYVSSAKKPTASILFKGTVYGRIAPVIAAFSSRGPNLVDPDVIKPDVTAPGVNILAAWPPTTSPTERQADSRSVQFNIISGTSMSCPHVSGLAALLKSVHRDWSPAAIKSALMTTAYTLNNKKSPISDVASSNSAGPFAYGSGHVDPERAVDPGLIYDIAEEDYLKYLCSLNYTSTEIALFTKGTFTCPQNIALRAGDLNYPSFAFNFKGGVQNGSLEYKRTVTNVGTPTSSYAVQVEVPNGVSVIVKPKILSFKKLGQKLSYKVTVVGISKTSSHSSFGSLTWVSGKFRVRNPIAVTWQ</sequence>
<feature type="domain" description="Subtilisin-like protease fibronectin type-III" evidence="15">
    <location>
        <begin position="662"/>
        <end position="761"/>
    </location>
</feature>
<dbReference type="PRINTS" id="PR00723">
    <property type="entry name" value="SUBTILISIN"/>
</dbReference>
<dbReference type="FunFam" id="2.60.40.2310:FF:000001">
    <property type="entry name" value="Subtilisin-like protease SBT1.5"/>
    <property type="match status" value="1"/>
</dbReference>
<evidence type="ECO:0008006" key="18">
    <source>
        <dbReference type="Google" id="ProtNLM"/>
    </source>
</evidence>